<feature type="compositionally biased region" description="Basic and acidic residues" evidence="5">
    <location>
        <begin position="244"/>
        <end position="255"/>
    </location>
</feature>
<feature type="compositionally biased region" description="Basic residues" evidence="5">
    <location>
        <begin position="552"/>
        <end position="563"/>
    </location>
</feature>
<feature type="region of interest" description="Disordered" evidence="5">
    <location>
        <begin position="488"/>
        <end position="507"/>
    </location>
</feature>
<dbReference type="PANTHER" id="PTHR48029:SF1">
    <property type="entry name" value="NUCLEOLAR PROTEIN 8"/>
    <property type="match status" value="1"/>
</dbReference>
<feature type="compositionally biased region" description="Acidic residues" evidence="5">
    <location>
        <begin position="398"/>
        <end position="414"/>
    </location>
</feature>
<evidence type="ECO:0000256" key="4">
    <source>
        <dbReference type="PROSITE-ProRule" id="PRU00176"/>
    </source>
</evidence>
<keyword evidence="2 4" id="KW-0694">RNA-binding</keyword>
<dbReference type="OrthoDB" id="21643at2759"/>
<name>A0A167ISK1_CALVF</name>
<protein>
    <recommendedName>
        <fullName evidence="6">RRM domain-containing protein</fullName>
    </recommendedName>
</protein>
<dbReference type="CDD" id="cd12226">
    <property type="entry name" value="RRM_NOL8"/>
    <property type="match status" value="1"/>
</dbReference>
<dbReference type="InterPro" id="IPR035979">
    <property type="entry name" value="RBD_domain_sf"/>
</dbReference>
<dbReference type="Gene3D" id="3.30.70.330">
    <property type="match status" value="1"/>
</dbReference>
<feature type="compositionally biased region" description="Pro residues" evidence="5">
    <location>
        <begin position="154"/>
        <end position="163"/>
    </location>
</feature>
<feature type="compositionally biased region" description="Acidic residues" evidence="5">
    <location>
        <begin position="313"/>
        <end position="322"/>
    </location>
</feature>
<organism evidence="7 8">
    <name type="scientific">Calocera viscosa (strain TUFC12733)</name>
    <dbReference type="NCBI Taxonomy" id="1330018"/>
    <lineage>
        <taxon>Eukaryota</taxon>
        <taxon>Fungi</taxon>
        <taxon>Dikarya</taxon>
        <taxon>Basidiomycota</taxon>
        <taxon>Agaricomycotina</taxon>
        <taxon>Dacrymycetes</taxon>
        <taxon>Dacrymycetales</taxon>
        <taxon>Dacrymycetaceae</taxon>
        <taxon>Calocera</taxon>
    </lineage>
</organism>
<evidence type="ECO:0000256" key="1">
    <source>
        <dbReference type="ARBA" id="ARBA00004604"/>
    </source>
</evidence>
<feature type="region of interest" description="Disordered" evidence="5">
    <location>
        <begin position="89"/>
        <end position="114"/>
    </location>
</feature>
<evidence type="ECO:0000259" key="6">
    <source>
        <dbReference type="PROSITE" id="PS50102"/>
    </source>
</evidence>
<dbReference type="PROSITE" id="PS50102">
    <property type="entry name" value="RRM"/>
    <property type="match status" value="1"/>
</dbReference>
<dbReference type="AlphaFoldDB" id="A0A167ISK1"/>
<evidence type="ECO:0000313" key="8">
    <source>
        <dbReference type="Proteomes" id="UP000076738"/>
    </source>
</evidence>
<evidence type="ECO:0000256" key="3">
    <source>
        <dbReference type="ARBA" id="ARBA00023242"/>
    </source>
</evidence>
<gene>
    <name evidence="7" type="ORF">CALVIDRAFT_567015</name>
</gene>
<feature type="region of interest" description="Disordered" evidence="5">
    <location>
        <begin position="238"/>
        <end position="281"/>
    </location>
</feature>
<feature type="compositionally biased region" description="Polar residues" evidence="5">
    <location>
        <begin position="463"/>
        <end position="473"/>
    </location>
</feature>
<keyword evidence="8" id="KW-1185">Reference proteome</keyword>
<reference evidence="7 8" key="1">
    <citation type="journal article" date="2016" name="Mol. Biol. Evol.">
        <title>Comparative Genomics of Early-Diverging Mushroom-Forming Fungi Provides Insights into the Origins of Lignocellulose Decay Capabilities.</title>
        <authorList>
            <person name="Nagy L.G."/>
            <person name="Riley R."/>
            <person name="Tritt A."/>
            <person name="Adam C."/>
            <person name="Daum C."/>
            <person name="Floudas D."/>
            <person name="Sun H."/>
            <person name="Yadav J.S."/>
            <person name="Pangilinan J."/>
            <person name="Larsson K.H."/>
            <person name="Matsuura K."/>
            <person name="Barry K."/>
            <person name="Labutti K."/>
            <person name="Kuo R."/>
            <person name="Ohm R.A."/>
            <person name="Bhattacharya S.S."/>
            <person name="Shirouzu T."/>
            <person name="Yoshinaga Y."/>
            <person name="Martin F.M."/>
            <person name="Grigoriev I.V."/>
            <person name="Hibbett D.S."/>
        </authorList>
    </citation>
    <scope>NUCLEOTIDE SEQUENCE [LARGE SCALE GENOMIC DNA]</scope>
    <source>
        <strain evidence="7 8">TUFC12733</strain>
    </source>
</reference>
<dbReference type="Proteomes" id="UP000076738">
    <property type="component" value="Unassembled WGS sequence"/>
</dbReference>
<proteinExistence type="predicted"/>
<accession>A0A167ISK1</accession>
<feature type="compositionally biased region" description="Acidic residues" evidence="5">
    <location>
        <begin position="365"/>
        <end position="386"/>
    </location>
</feature>
<dbReference type="SUPFAM" id="SSF54928">
    <property type="entry name" value="RNA-binding domain, RBD"/>
    <property type="match status" value="1"/>
</dbReference>
<comment type="subcellular location">
    <subcellularLocation>
        <location evidence="1">Nucleus</location>
        <location evidence="1">Nucleolus</location>
    </subcellularLocation>
</comment>
<dbReference type="InterPro" id="IPR034138">
    <property type="entry name" value="NOP8_RRM"/>
</dbReference>
<dbReference type="GO" id="GO:0003723">
    <property type="term" value="F:RNA binding"/>
    <property type="evidence" value="ECO:0007669"/>
    <property type="project" value="UniProtKB-UniRule"/>
</dbReference>
<sequence>MTEEIITKRLHVAGLTPSITAQDLTARFSSFGSVLAVDGLGLLDGVGQPRRFAYVTLLATPTKLTRCMNLLSGTLYKGAKLRIGEARPDWEEQWSKEHEPEEALPRKKRRLAGTEGKEAGDLELVTVENVEGKPYWHLTALQHLIRPVRMRPLHPLPPPPDTPAPSSTKPAQASKRKLKVLEPPKRARRVVIDPPRWGAVHLTGELLEAGAVALPERVTVAEEVGAVVAEELGEKVKTKKRKGRETGEMEADVGHAEPAPGPTVSPAKRAKPPPAVDPATEDPLLASFVAEKQAGLGLLKQMFGEGLEKADEWAEVDSEVEELEGRAGGRKAVVVEEEEEEDKEEEMETEDEEVVPEPQLQQQEQEQEEVADETEGEAQSDDEDEVPTAASAIAEPVAADEQETASSADADEEEKPVQESLKDMFVPRQETGGFTLDLELDDLDDDPTLAPPILHAPTYAASMPTQRTRTTYEPTDAQKTDFSSYPLFFPTWDQGGNPVENHTTLGGRRKPKTFWDVVREKGWMDGWKRETEDEARQRWEEVRGQLTQEWKKRSREARRRKKATGLAWAGDGM</sequence>
<feature type="region of interest" description="Disordered" evidence="5">
    <location>
        <begin position="151"/>
        <end position="179"/>
    </location>
</feature>
<feature type="domain" description="RRM" evidence="6">
    <location>
        <begin position="8"/>
        <end position="88"/>
    </location>
</feature>
<dbReference type="STRING" id="1330018.A0A167ISK1"/>
<keyword evidence="3" id="KW-0539">Nucleus</keyword>
<feature type="compositionally biased region" description="Basic and acidic residues" evidence="5">
    <location>
        <begin position="89"/>
        <end position="105"/>
    </location>
</feature>
<dbReference type="GO" id="GO:0005730">
    <property type="term" value="C:nucleolus"/>
    <property type="evidence" value="ECO:0007669"/>
    <property type="project" value="UniProtKB-SubCell"/>
</dbReference>
<evidence type="ECO:0000256" key="5">
    <source>
        <dbReference type="SAM" id="MobiDB-lite"/>
    </source>
</evidence>
<dbReference type="SMART" id="SM00360">
    <property type="entry name" value="RRM"/>
    <property type="match status" value="1"/>
</dbReference>
<dbReference type="InterPro" id="IPR000504">
    <property type="entry name" value="RRM_dom"/>
</dbReference>
<dbReference type="PANTHER" id="PTHR48029">
    <property type="entry name" value="NUCLEOLAR PROTEIN 8"/>
    <property type="match status" value="1"/>
</dbReference>
<feature type="region of interest" description="Disordered" evidence="5">
    <location>
        <begin position="551"/>
        <end position="573"/>
    </location>
</feature>
<feature type="region of interest" description="Disordered" evidence="5">
    <location>
        <begin position="310"/>
        <end position="479"/>
    </location>
</feature>
<dbReference type="EMBL" id="KV417306">
    <property type="protein sequence ID" value="KZO92915.1"/>
    <property type="molecule type" value="Genomic_DNA"/>
</dbReference>
<dbReference type="InterPro" id="IPR012677">
    <property type="entry name" value="Nucleotide-bd_a/b_plait_sf"/>
</dbReference>
<evidence type="ECO:0000313" key="7">
    <source>
        <dbReference type="EMBL" id="KZO92915.1"/>
    </source>
</evidence>
<evidence type="ECO:0000256" key="2">
    <source>
        <dbReference type="ARBA" id="ARBA00022884"/>
    </source>
</evidence>
<feature type="compositionally biased region" description="Acidic residues" evidence="5">
    <location>
        <begin position="335"/>
        <end position="355"/>
    </location>
</feature>
<feature type="compositionally biased region" description="Acidic residues" evidence="5">
    <location>
        <begin position="438"/>
        <end position="447"/>
    </location>
</feature>